<keyword evidence="4" id="KW-0547">Nucleotide-binding</keyword>
<dbReference type="Proteomes" id="UP000813463">
    <property type="component" value="Chromosome 2"/>
</dbReference>
<dbReference type="Pfam" id="PF00501">
    <property type="entry name" value="AMP-binding"/>
    <property type="match status" value="1"/>
</dbReference>
<dbReference type="InterPro" id="IPR045851">
    <property type="entry name" value="AMP-bd_C_sf"/>
</dbReference>
<protein>
    <recommendedName>
        <fullName evidence="2">4-coumarate--CoA ligase</fullName>
        <ecNumber evidence="2">6.2.1.12</ecNumber>
    </recommendedName>
</protein>
<dbReference type="PROSITE" id="PS00455">
    <property type="entry name" value="AMP_BINDING"/>
    <property type="match status" value="1"/>
</dbReference>
<feature type="domain" description="AMP-dependent synthetase/ligase" evidence="7">
    <location>
        <begin position="47"/>
        <end position="422"/>
    </location>
</feature>
<name>A0A9R0JXN4_SPIOL</name>
<evidence type="ECO:0000256" key="2">
    <source>
        <dbReference type="ARBA" id="ARBA00012959"/>
    </source>
</evidence>
<dbReference type="FunFam" id="3.40.50.12780:FF:000003">
    <property type="entry name" value="Long-chain-fatty-acid--CoA ligase FadD"/>
    <property type="match status" value="1"/>
</dbReference>
<dbReference type="OrthoDB" id="10253869at2759"/>
<dbReference type="CDD" id="cd05904">
    <property type="entry name" value="4CL"/>
    <property type="match status" value="1"/>
</dbReference>
<dbReference type="GO" id="GO:0016207">
    <property type="term" value="F:4-coumarate-CoA ligase activity"/>
    <property type="evidence" value="ECO:0007669"/>
    <property type="project" value="UniProtKB-EC"/>
</dbReference>
<evidence type="ECO:0000313" key="10">
    <source>
        <dbReference type="RefSeq" id="XP_021850358.1"/>
    </source>
</evidence>
<dbReference type="InterPro" id="IPR000873">
    <property type="entry name" value="AMP-dep_synth/lig_dom"/>
</dbReference>
<dbReference type="Gene3D" id="3.30.300.30">
    <property type="match status" value="1"/>
</dbReference>
<dbReference type="GO" id="GO:0005524">
    <property type="term" value="F:ATP binding"/>
    <property type="evidence" value="ECO:0007669"/>
    <property type="project" value="UniProtKB-KW"/>
</dbReference>
<keyword evidence="3 10" id="KW-0436">Ligase</keyword>
<evidence type="ECO:0000313" key="9">
    <source>
        <dbReference type="Proteomes" id="UP000813463"/>
    </source>
</evidence>
<dbReference type="FunFam" id="3.30.300.30:FF:000007">
    <property type="entry name" value="4-coumarate--CoA ligase 2"/>
    <property type="match status" value="1"/>
</dbReference>
<dbReference type="GO" id="GO:0016405">
    <property type="term" value="F:CoA-ligase activity"/>
    <property type="evidence" value="ECO:0000318"/>
    <property type="project" value="GO_Central"/>
</dbReference>
<accession>A0A9R0JXN4</accession>
<feature type="domain" description="AMP-binding enzyme C-terminal" evidence="8">
    <location>
        <begin position="473"/>
        <end position="548"/>
    </location>
</feature>
<reference evidence="10" key="2">
    <citation type="submission" date="2025-08" db="UniProtKB">
        <authorList>
            <consortium name="RefSeq"/>
        </authorList>
    </citation>
    <scope>IDENTIFICATION</scope>
    <source>
        <tissue evidence="10">Leaf</tissue>
    </source>
</reference>
<evidence type="ECO:0000259" key="8">
    <source>
        <dbReference type="Pfam" id="PF13193"/>
    </source>
</evidence>
<reference evidence="9" key="1">
    <citation type="journal article" date="2021" name="Nat. Commun.">
        <title>Genomic analyses provide insights into spinach domestication and the genetic basis of agronomic traits.</title>
        <authorList>
            <person name="Cai X."/>
            <person name="Sun X."/>
            <person name="Xu C."/>
            <person name="Sun H."/>
            <person name="Wang X."/>
            <person name="Ge C."/>
            <person name="Zhang Z."/>
            <person name="Wang Q."/>
            <person name="Fei Z."/>
            <person name="Jiao C."/>
            <person name="Wang Q."/>
        </authorList>
    </citation>
    <scope>NUCLEOTIDE SEQUENCE [LARGE SCALE GENOMIC DNA]</scope>
    <source>
        <strain evidence="9">cv. Varoflay</strain>
    </source>
</reference>
<comment type="catalytic activity">
    <reaction evidence="6">
        <text>(E)-4-coumarate + ATP + CoA = (E)-4-coumaroyl-CoA + AMP + diphosphate</text>
        <dbReference type="Rhea" id="RHEA:19641"/>
        <dbReference type="ChEBI" id="CHEBI:12876"/>
        <dbReference type="ChEBI" id="CHEBI:30616"/>
        <dbReference type="ChEBI" id="CHEBI:33019"/>
        <dbReference type="ChEBI" id="CHEBI:57287"/>
        <dbReference type="ChEBI" id="CHEBI:85008"/>
        <dbReference type="ChEBI" id="CHEBI:456215"/>
        <dbReference type="EC" id="6.2.1.12"/>
    </reaction>
    <physiologicalReaction direction="left-to-right" evidence="6">
        <dbReference type="Rhea" id="RHEA:19642"/>
    </physiologicalReaction>
</comment>
<dbReference type="AlphaFoldDB" id="A0A9R0JXN4"/>
<evidence type="ECO:0000256" key="1">
    <source>
        <dbReference type="ARBA" id="ARBA00006432"/>
    </source>
</evidence>
<dbReference type="KEGG" id="soe:110789944"/>
<gene>
    <name evidence="10" type="primary">LOC110789944</name>
</gene>
<dbReference type="InterPro" id="IPR025110">
    <property type="entry name" value="AMP-bd_C"/>
</dbReference>
<dbReference type="SUPFAM" id="SSF56801">
    <property type="entry name" value="Acetyl-CoA synthetase-like"/>
    <property type="match status" value="1"/>
</dbReference>
<dbReference type="RefSeq" id="XP_021850358.1">
    <property type="nucleotide sequence ID" value="XM_021994666.2"/>
</dbReference>
<evidence type="ECO:0000256" key="5">
    <source>
        <dbReference type="ARBA" id="ARBA00022840"/>
    </source>
</evidence>
<proteinExistence type="inferred from homology"/>
<comment type="similarity">
    <text evidence="1">Belongs to the ATP-dependent AMP-binding enzyme family.</text>
</comment>
<organism evidence="9 10">
    <name type="scientific">Spinacia oleracea</name>
    <name type="common">Spinach</name>
    <dbReference type="NCBI Taxonomy" id="3562"/>
    <lineage>
        <taxon>Eukaryota</taxon>
        <taxon>Viridiplantae</taxon>
        <taxon>Streptophyta</taxon>
        <taxon>Embryophyta</taxon>
        <taxon>Tracheophyta</taxon>
        <taxon>Spermatophyta</taxon>
        <taxon>Magnoliopsida</taxon>
        <taxon>eudicotyledons</taxon>
        <taxon>Gunneridae</taxon>
        <taxon>Pentapetalae</taxon>
        <taxon>Caryophyllales</taxon>
        <taxon>Chenopodiaceae</taxon>
        <taxon>Chenopodioideae</taxon>
        <taxon>Anserineae</taxon>
        <taxon>Spinacia</taxon>
    </lineage>
</organism>
<evidence type="ECO:0000256" key="3">
    <source>
        <dbReference type="ARBA" id="ARBA00022598"/>
    </source>
</evidence>
<evidence type="ECO:0000256" key="6">
    <source>
        <dbReference type="ARBA" id="ARBA00034252"/>
    </source>
</evidence>
<dbReference type="EC" id="6.2.1.12" evidence="2"/>
<dbReference type="Gene3D" id="3.40.50.12780">
    <property type="entry name" value="N-terminal domain of ligase-like"/>
    <property type="match status" value="1"/>
</dbReference>
<keyword evidence="9" id="KW-1185">Reference proteome</keyword>
<dbReference type="InterPro" id="IPR042099">
    <property type="entry name" value="ANL_N_sf"/>
</dbReference>
<dbReference type="PANTHER" id="PTHR24096:SF149">
    <property type="entry name" value="AMP-BINDING DOMAIN-CONTAINING PROTEIN-RELATED"/>
    <property type="match status" value="1"/>
</dbReference>
<dbReference type="GeneID" id="110789944"/>
<evidence type="ECO:0000256" key="4">
    <source>
        <dbReference type="ARBA" id="ARBA00022741"/>
    </source>
</evidence>
<sequence length="565" mass="62139">MGSEQVSNHIDQNEVEGVVDTKEFIFRSKLPDIYIPNHLPLHTYCFENLREHGSHTCLIDGPTGRKWTYEEVEKTARQVGAGFHHKLGLQKGQVIMLLLQNSPEFVFSFLGASFIGAVSTTANPFCTSVEIEKQARVSGAQAILTQSAFADKVRPYCKDNNIHLIVVDTLSPDDGPHENKYFWDIVGTQGEEDNLPEANIIPDDVVALPYSSGTTGLPKGVMLTHKSLVTSVAQQVDGENPNLYFNGDDVVLCVLPLFHIYSLNSVLLCALRVGAAILVMPKFDINMLMELVQKYKVTIAPFVPPIVLAIAKNQDMDRYDLSSVRVVLSGAAPMGKDLEDAVRAKLPNAKLGQGYGMTEAGPVLAMCLAFAKEPMEVKSGSCGTVVRNAELKIVDPDTGCSLPRNQRGEICIRGSQIMKGYLNDPEATTNTIDKEGWLHTGDIGFVDDDDEIFIVDRLKELIKYKGFQVAPAELEGMLINHPSIHDAAVVAMQDEAAGEVPVAFVARTNGSQISEDDVKQYISKQVVFYKRIYKVFFVDSIPKLPSGKILRKELRARLANGITTK</sequence>
<keyword evidence="5" id="KW-0067">ATP-binding</keyword>
<dbReference type="PANTHER" id="PTHR24096">
    <property type="entry name" value="LONG-CHAIN-FATTY-ACID--COA LIGASE"/>
    <property type="match status" value="1"/>
</dbReference>
<evidence type="ECO:0000259" key="7">
    <source>
        <dbReference type="Pfam" id="PF00501"/>
    </source>
</evidence>
<dbReference type="InterPro" id="IPR020845">
    <property type="entry name" value="AMP-binding_CS"/>
</dbReference>
<dbReference type="Pfam" id="PF13193">
    <property type="entry name" value="AMP-binding_C"/>
    <property type="match status" value="1"/>
</dbReference>